<reference evidence="2" key="1">
    <citation type="submission" date="2019-12" db="EMBL/GenBank/DDBJ databases">
        <authorList>
            <person name="Scholes J."/>
        </authorList>
    </citation>
    <scope>NUCLEOTIDE SEQUENCE</scope>
</reference>
<evidence type="ECO:0000313" key="2">
    <source>
        <dbReference type="EMBL" id="CAA0818704.1"/>
    </source>
</evidence>
<dbReference type="PANTHER" id="PTHR44259:SF37">
    <property type="entry name" value="DUF1618 DOMAIN-CONTAINING PROTEIN"/>
    <property type="match status" value="1"/>
</dbReference>
<evidence type="ECO:0000259" key="1">
    <source>
        <dbReference type="Pfam" id="PF03478"/>
    </source>
</evidence>
<keyword evidence="3" id="KW-1185">Reference proteome</keyword>
<comment type="caution">
    <text evidence="2">The sequence shown here is derived from an EMBL/GenBank/DDBJ whole genome shotgun (WGS) entry which is preliminary data.</text>
</comment>
<name>A0A9N7RAE6_STRHE</name>
<feature type="domain" description="KIB1-4 beta-propeller" evidence="1">
    <location>
        <begin position="19"/>
        <end position="91"/>
    </location>
</feature>
<sequence length="125" mass="14028">MTWKLLSIASSIYEQGLPDVTVDFDVDRYDPVEGDLKRVEDLSLGGWTLFVGRHSNAVALPADQYPVKPASIYFTDVFGDVNCGRDIGIFDYEKKTVSPCHYPFDDAHSFGKILPAPMWFFSTPT</sequence>
<accession>A0A9N7RAE6</accession>
<dbReference type="InterPro" id="IPR005174">
    <property type="entry name" value="KIB1-4_b-propeller"/>
</dbReference>
<dbReference type="PANTHER" id="PTHR44259">
    <property type="entry name" value="OS07G0183000 PROTEIN-RELATED"/>
    <property type="match status" value="1"/>
</dbReference>
<organism evidence="2 3">
    <name type="scientific">Striga hermonthica</name>
    <name type="common">Purple witchweed</name>
    <name type="synonym">Buchnera hermonthica</name>
    <dbReference type="NCBI Taxonomy" id="68872"/>
    <lineage>
        <taxon>Eukaryota</taxon>
        <taxon>Viridiplantae</taxon>
        <taxon>Streptophyta</taxon>
        <taxon>Embryophyta</taxon>
        <taxon>Tracheophyta</taxon>
        <taxon>Spermatophyta</taxon>
        <taxon>Magnoliopsida</taxon>
        <taxon>eudicotyledons</taxon>
        <taxon>Gunneridae</taxon>
        <taxon>Pentapetalae</taxon>
        <taxon>asterids</taxon>
        <taxon>lamiids</taxon>
        <taxon>Lamiales</taxon>
        <taxon>Orobanchaceae</taxon>
        <taxon>Buchnereae</taxon>
        <taxon>Striga</taxon>
    </lineage>
</organism>
<dbReference type="Proteomes" id="UP001153555">
    <property type="component" value="Unassembled WGS sequence"/>
</dbReference>
<dbReference type="InterPro" id="IPR050942">
    <property type="entry name" value="F-box_BR-signaling"/>
</dbReference>
<dbReference type="Pfam" id="PF03478">
    <property type="entry name" value="Beta-prop_KIB1-4"/>
    <property type="match status" value="1"/>
</dbReference>
<dbReference type="AlphaFoldDB" id="A0A9N7RAE6"/>
<dbReference type="EMBL" id="CACSLK010017620">
    <property type="protein sequence ID" value="CAA0818704.1"/>
    <property type="molecule type" value="Genomic_DNA"/>
</dbReference>
<evidence type="ECO:0000313" key="3">
    <source>
        <dbReference type="Proteomes" id="UP001153555"/>
    </source>
</evidence>
<proteinExistence type="predicted"/>
<gene>
    <name evidence="2" type="ORF">SHERM_17595</name>
</gene>
<dbReference type="OrthoDB" id="906919at2759"/>
<protein>
    <recommendedName>
        <fullName evidence="1">KIB1-4 beta-propeller domain-containing protein</fullName>
    </recommendedName>
</protein>